<keyword evidence="3" id="KW-1185">Reference proteome</keyword>
<dbReference type="Proteomes" id="UP001500908">
    <property type="component" value="Unassembled WGS sequence"/>
</dbReference>
<organism evidence="2 3">
    <name type="scientific">Salinactinospora qingdaonensis</name>
    <dbReference type="NCBI Taxonomy" id="702744"/>
    <lineage>
        <taxon>Bacteria</taxon>
        <taxon>Bacillati</taxon>
        <taxon>Actinomycetota</taxon>
        <taxon>Actinomycetes</taxon>
        <taxon>Streptosporangiales</taxon>
        <taxon>Nocardiopsidaceae</taxon>
        <taxon>Salinactinospora</taxon>
    </lineage>
</organism>
<gene>
    <name evidence="2" type="ORF">GCM10022402_13300</name>
</gene>
<evidence type="ECO:0000259" key="1">
    <source>
        <dbReference type="Pfam" id="PF00668"/>
    </source>
</evidence>
<dbReference type="InterPro" id="IPR001242">
    <property type="entry name" value="Condensation_dom"/>
</dbReference>
<dbReference type="PANTHER" id="PTHR45527">
    <property type="entry name" value="NONRIBOSOMAL PEPTIDE SYNTHETASE"/>
    <property type="match status" value="1"/>
</dbReference>
<dbReference type="InterPro" id="IPR023213">
    <property type="entry name" value="CAT-like_dom_sf"/>
</dbReference>
<sequence length="417" mass="46239">MIDHYRPDYGALNCPMLCRLRGPLAPDSLHTAVQELSTRHDALRTTFSGWGRRLTQHVHPHSELQVREVDLSQRPDPEAALWESVAEDLATRVDPQVWPTRATLWRLGPRDHVFSLTAHHLVSDAWSCGVLFNDLRRLYAAHTGNGTPPEPPRVQYPEFTLAQQELLDGDGLQRHRAYWQRRLEGAELPAIPRGATAATDTNGMGTGVAAHPLPAHVAEALRTLASSKRSTPFAAMLAVYYELLRRRTGQSDMAVASLFANRPRRELHDTVGFLANMVVLRTQLPTRGSFLDLLRATHATVIGAFTYQEMPYQLLPANTISIGRARADDVVFQMVSDPGHRASAAGVEFELLVPEQIGSRFAFELTLVPQGRGLRAVLFHRRDWVSPQWAEEFVAQYVSLAGALAATPEAPLASVGQ</sequence>
<name>A0ABP7F9L4_9ACTN</name>
<comment type="caution">
    <text evidence="2">The sequence shown here is derived from an EMBL/GenBank/DDBJ whole genome shotgun (WGS) entry which is preliminary data.</text>
</comment>
<dbReference type="EMBL" id="BAABDD010000004">
    <property type="protein sequence ID" value="GAA3734327.1"/>
    <property type="molecule type" value="Genomic_DNA"/>
</dbReference>
<evidence type="ECO:0000313" key="2">
    <source>
        <dbReference type="EMBL" id="GAA3734327.1"/>
    </source>
</evidence>
<dbReference type="Gene3D" id="3.30.559.10">
    <property type="entry name" value="Chloramphenicol acetyltransferase-like domain"/>
    <property type="match status" value="1"/>
</dbReference>
<proteinExistence type="predicted"/>
<dbReference type="Gene3D" id="3.30.559.30">
    <property type="entry name" value="Nonribosomal peptide synthetase, condensation domain"/>
    <property type="match status" value="1"/>
</dbReference>
<dbReference type="SUPFAM" id="SSF52777">
    <property type="entry name" value="CoA-dependent acyltransferases"/>
    <property type="match status" value="2"/>
</dbReference>
<protein>
    <recommendedName>
        <fullName evidence="1">Condensation domain-containing protein</fullName>
    </recommendedName>
</protein>
<dbReference type="Pfam" id="PF00668">
    <property type="entry name" value="Condensation"/>
    <property type="match status" value="1"/>
</dbReference>
<feature type="domain" description="Condensation" evidence="1">
    <location>
        <begin position="10"/>
        <end position="414"/>
    </location>
</feature>
<evidence type="ECO:0000313" key="3">
    <source>
        <dbReference type="Proteomes" id="UP001500908"/>
    </source>
</evidence>
<accession>A0ABP7F9L4</accession>
<reference evidence="3" key="1">
    <citation type="journal article" date="2019" name="Int. J. Syst. Evol. Microbiol.">
        <title>The Global Catalogue of Microorganisms (GCM) 10K type strain sequencing project: providing services to taxonomists for standard genome sequencing and annotation.</title>
        <authorList>
            <consortium name="The Broad Institute Genomics Platform"/>
            <consortium name="The Broad Institute Genome Sequencing Center for Infectious Disease"/>
            <person name="Wu L."/>
            <person name="Ma J."/>
        </authorList>
    </citation>
    <scope>NUCLEOTIDE SEQUENCE [LARGE SCALE GENOMIC DNA]</scope>
    <source>
        <strain evidence="3">JCM 17137</strain>
    </source>
</reference>
<dbReference type="PANTHER" id="PTHR45527:SF1">
    <property type="entry name" value="FATTY ACID SYNTHASE"/>
    <property type="match status" value="1"/>
</dbReference>